<dbReference type="PIRSF" id="PIRSF001589">
    <property type="entry name" value="Asn_synthetase_glu-h"/>
    <property type="match status" value="1"/>
</dbReference>
<dbReference type="PROSITE" id="PS51278">
    <property type="entry name" value="GATASE_TYPE_2"/>
    <property type="match status" value="1"/>
</dbReference>
<dbReference type="InterPro" id="IPR029055">
    <property type="entry name" value="Ntn_hydrolases_N"/>
</dbReference>
<evidence type="ECO:0000256" key="2">
    <source>
        <dbReference type="ARBA" id="ARBA00005752"/>
    </source>
</evidence>
<name>A0ABU1HHA8_9GAMM</name>
<evidence type="ECO:0000256" key="3">
    <source>
        <dbReference type="ARBA" id="ARBA00012737"/>
    </source>
</evidence>
<evidence type="ECO:0000256" key="4">
    <source>
        <dbReference type="ARBA" id="ARBA00022741"/>
    </source>
</evidence>
<comment type="similarity">
    <text evidence="2">Belongs to the asparagine synthetase family.</text>
</comment>
<keyword evidence="9" id="KW-1185">Reference proteome</keyword>
<dbReference type="SUPFAM" id="SSF52402">
    <property type="entry name" value="Adenine nucleotide alpha hydrolases-like"/>
    <property type="match status" value="1"/>
</dbReference>
<evidence type="ECO:0000256" key="5">
    <source>
        <dbReference type="ARBA" id="ARBA00022840"/>
    </source>
</evidence>
<dbReference type="PANTHER" id="PTHR43284">
    <property type="entry name" value="ASPARAGINE SYNTHETASE (GLUTAMINE-HYDROLYZING)"/>
    <property type="match status" value="1"/>
</dbReference>
<dbReference type="EC" id="6.3.5.4" evidence="3"/>
<comment type="caution">
    <text evidence="8">The sequence shown here is derived from an EMBL/GenBank/DDBJ whole genome shotgun (WGS) entry which is preliminary data.</text>
</comment>
<evidence type="ECO:0000256" key="1">
    <source>
        <dbReference type="ARBA" id="ARBA00005187"/>
    </source>
</evidence>
<dbReference type="EMBL" id="JARWAM010000012">
    <property type="protein sequence ID" value="MDR5906873.1"/>
    <property type="molecule type" value="Genomic_DNA"/>
</dbReference>
<sequence length="641" mass="71848">MSGICGIVRLDGAAVTRAELEAMVAPAAYRGREGISYLQAGAAGLACLSLDTLRGGRGVCEPLAAPDAGLAVAATARIDNRQVLCESLDEPSSDGALILKTLLAYPEDAPARLLGDFAYACWDQRRGRLTLARDAMGMRSLYFRVESNRVLFASEISQLLAVSNRAERIDEQTVARYLADMQVPGGHTFYQGVDEVRQAEEVIITMTGSVSRRYFWQPDAGQRLHYTDVREYDEHFRELMADVMRARLVTKSFMGISLSGGMDSSTAASMGGWLAEQGEDVASMKAYSWAFSRFPECDERDNIHKVADRYAIPVHEIAAEETYPLVDLAAYRPHQDDPYMSIYHAYMHRAISAAAADGASGMMFGFRGDLMSGEAVFDIAGMLRDGLYAESRRELARLSRMYGASRLATLREHVVTPLLVDLVPRRVAMRWRQLLDAGRDRLGRLSHQAAPLPTWLGQRAGDYVDRGFLRQAGLPQRDPEATYGEGWPGYAARQRFTLMSSPLASRVVQFSERLCARYGVDFFDPWSDRRVVEFVLACPQHLITRPRQFKRLAKRSMSGIMPRDAIHAAHKVSPEPLYLHALREEAHDTVRDLVTDSRCASMGFVDERCLQRQCESLLSGERNDIDLWPMLSLELWLRRHW</sequence>
<organism evidence="8 9">
    <name type="scientific">Franzmannia qiaohouensis</name>
    <dbReference type="NCBI Taxonomy" id="1329370"/>
    <lineage>
        <taxon>Bacteria</taxon>
        <taxon>Pseudomonadati</taxon>
        <taxon>Pseudomonadota</taxon>
        <taxon>Gammaproteobacteria</taxon>
        <taxon>Oceanospirillales</taxon>
        <taxon>Halomonadaceae</taxon>
        <taxon>Franzmannia</taxon>
    </lineage>
</organism>
<evidence type="ECO:0000313" key="8">
    <source>
        <dbReference type="EMBL" id="MDR5906873.1"/>
    </source>
</evidence>
<reference evidence="8 9" key="1">
    <citation type="submission" date="2023-04" db="EMBL/GenBank/DDBJ databases">
        <title>A long-awaited taxogenomic arrangement of the family Halomonadaceae.</title>
        <authorList>
            <person name="De La Haba R."/>
            <person name="Chuvochina M."/>
            <person name="Wittouck S."/>
            <person name="Arahal D.R."/>
            <person name="Sanchez-Porro C."/>
            <person name="Hugenholtz P."/>
            <person name="Ventosa A."/>
        </authorList>
    </citation>
    <scope>NUCLEOTIDE SEQUENCE [LARGE SCALE GENOMIC DNA]</scope>
    <source>
        <strain evidence="8 9">DSM 26770</strain>
    </source>
</reference>
<keyword evidence="5" id="KW-0067">ATP-binding</keyword>
<dbReference type="Proteomes" id="UP001251374">
    <property type="component" value="Unassembled WGS sequence"/>
</dbReference>
<comment type="catalytic activity">
    <reaction evidence="6">
        <text>L-aspartate + L-glutamine + ATP + H2O = L-asparagine + L-glutamate + AMP + diphosphate + H(+)</text>
        <dbReference type="Rhea" id="RHEA:12228"/>
        <dbReference type="ChEBI" id="CHEBI:15377"/>
        <dbReference type="ChEBI" id="CHEBI:15378"/>
        <dbReference type="ChEBI" id="CHEBI:29985"/>
        <dbReference type="ChEBI" id="CHEBI:29991"/>
        <dbReference type="ChEBI" id="CHEBI:30616"/>
        <dbReference type="ChEBI" id="CHEBI:33019"/>
        <dbReference type="ChEBI" id="CHEBI:58048"/>
        <dbReference type="ChEBI" id="CHEBI:58359"/>
        <dbReference type="ChEBI" id="CHEBI:456215"/>
        <dbReference type="EC" id="6.3.5.4"/>
    </reaction>
</comment>
<evidence type="ECO:0000256" key="6">
    <source>
        <dbReference type="ARBA" id="ARBA00048741"/>
    </source>
</evidence>
<accession>A0ABU1HHA8</accession>
<dbReference type="Pfam" id="PF13537">
    <property type="entry name" value="GATase_7"/>
    <property type="match status" value="1"/>
</dbReference>
<gene>
    <name evidence="8" type="ORF">QC821_16455</name>
</gene>
<dbReference type="InterPro" id="IPR051786">
    <property type="entry name" value="ASN_synthetase/amidase"/>
</dbReference>
<feature type="domain" description="Glutamine amidotransferase type-2" evidence="7">
    <location>
        <begin position="5"/>
        <end position="180"/>
    </location>
</feature>
<dbReference type="PANTHER" id="PTHR43284:SF1">
    <property type="entry name" value="ASPARAGINE SYNTHETASE"/>
    <property type="match status" value="1"/>
</dbReference>
<comment type="pathway">
    <text evidence="1">Amino-acid biosynthesis; L-asparagine biosynthesis; L-asparagine from L-aspartate (L-Gln route): step 1/1.</text>
</comment>
<dbReference type="SUPFAM" id="SSF56235">
    <property type="entry name" value="N-terminal nucleophile aminohydrolases (Ntn hydrolases)"/>
    <property type="match status" value="1"/>
</dbReference>
<dbReference type="InterPro" id="IPR017932">
    <property type="entry name" value="GATase_2_dom"/>
</dbReference>
<dbReference type="RefSeq" id="WP_309723811.1">
    <property type="nucleotide sequence ID" value="NZ_JARWAM010000012.1"/>
</dbReference>
<dbReference type="Gene3D" id="3.60.20.10">
    <property type="entry name" value="Glutamine Phosphoribosylpyrophosphate, subunit 1, domain 1"/>
    <property type="match status" value="1"/>
</dbReference>
<dbReference type="Gene3D" id="3.40.50.620">
    <property type="entry name" value="HUPs"/>
    <property type="match status" value="1"/>
</dbReference>
<dbReference type="Pfam" id="PF00733">
    <property type="entry name" value="Asn_synthase"/>
    <property type="match status" value="1"/>
</dbReference>
<keyword evidence="4" id="KW-0547">Nucleotide-binding</keyword>
<protein>
    <recommendedName>
        <fullName evidence="3">asparagine synthase (glutamine-hydrolyzing)</fullName>
        <ecNumber evidence="3">6.3.5.4</ecNumber>
    </recommendedName>
</protein>
<proteinExistence type="inferred from homology"/>
<evidence type="ECO:0000313" key="9">
    <source>
        <dbReference type="Proteomes" id="UP001251374"/>
    </source>
</evidence>
<dbReference type="InterPro" id="IPR001962">
    <property type="entry name" value="Asn_synthase"/>
</dbReference>
<dbReference type="InterPro" id="IPR014729">
    <property type="entry name" value="Rossmann-like_a/b/a_fold"/>
</dbReference>
<dbReference type="InterPro" id="IPR006426">
    <property type="entry name" value="Asn_synth_AEB"/>
</dbReference>
<evidence type="ECO:0000259" key="7">
    <source>
        <dbReference type="PROSITE" id="PS51278"/>
    </source>
</evidence>